<feature type="coiled-coil region" evidence="1">
    <location>
        <begin position="2"/>
        <end position="43"/>
    </location>
</feature>
<proteinExistence type="predicted"/>
<evidence type="ECO:0000313" key="2">
    <source>
        <dbReference type="EMBL" id="CAH2715884.1"/>
    </source>
</evidence>
<keyword evidence="1" id="KW-0175">Coiled coil</keyword>
<dbReference type="Proteomes" id="UP000838308">
    <property type="component" value="Unassembled WGS sequence"/>
</dbReference>
<evidence type="ECO:0000256" key="1">
    <source>
        <dbReference type="SAM" id="Coils"/>
    </source>
</evidence>
<accession>A0ABN8KQC5</accession>
<dbReference type="EMBL" id="CALBWS010000021">
    <property type="protein sequence ID" value="CAH2715884.1"/>
    <property type="molecule type" value="Genomic_DNA"/>
</dbReference>
<organism evidence="2 3">
    <name type="scientific">Neobacillus rhizosphaerae</name>
    <dbReference type="NCBI Taxonomy" id="2880965"/>
    <lineage>
        <taxon>Bacteria</taxon>
        <taxon>Bacillati</taxon>
        <taxon>Bacillota</taxon>
        <taxon>Bacilli</taxon>
        <taxon>Bacillales</taxon>
        <taxon>Bacillaceae</taxon>
        <taxon>Neobacillus</taxon>
    </lineage>
</organism>
<comment type="caution">
    <text evidence="2">The sequence shown here is derived from an EMBL/GenBank/DDBJ whole genome shotgun (WGS) entry which is preliminary data.</text>
</comment>
<gene>
    <name evidence="2" type="ORF">BACCIP111895_03068</name>
</gene>
<keyword evidence="3" id="KW-1185">Reference proteome</keyword>
<name>A0ABN8KQC5_9BACI</name>
<reference evidence="2" key="1">
    <citation type="submission" date="2022-04" db="EMBL/GenBank/DDBJ databases">
        <authorList>
            <person name="Criscuolo A."/>
        </authorList>
    </citation>
    <scope>NUCLEOTIDE SEQUENCE</scope>
    <source>
        <strain evidence="2">CIP111895</strain>
    </source>
</reference>
<sequence length="73" mass="8927">MKNAYEYDQEELKRRVEELKARTAELEQNINSLLEELKETKYTPDYEPYESIFETEETQEIDYLANVKFEYSF</sequence>
<protein>
    <submittedName>
        <fullName evidence="2">Uncharacterized protein</fullName>
    </submittedName>
</protein>
<evidence type="ECO:0000313" key="3">
    <source>
        <dbReference type="Proteomes" id="UP000838308"/>
    </source>
</evidence>